<dbReference type="PANTHER" id="PTHR28008">
    <property type="entry name" value="DOMAIN PROTEIN, PUTATIVE (AFU_ORTHOLOGUE AFUA_3G10980)-RELATED"/>
    <property type="match status" value="1"/>
</dbReference>
<keyword evidence="1" id="KW-0472">Membrane</keyword>
<feature type="transmembrane region" description="Helical" evidence="1">
    <location>
        <begin position="44"/>
        <end position="63"/>
    </location>
</feature>
<gene>
    <name evidence="3" type="ORF">AYP45_17450</name>
</gene>
<dbReference type="InterPro" id="IPR006976">
    <property type="entry name" value="VanZ-like"/>
</dbReference>
<feature type="transmembrane region" description="Helical" evidence="1">
    <location>
        <begin position="101"/>
        <end position="121"/>
    </location>
</feature>
<accession>A0A1V4APF0</accession>
<protein>
    <recommendedName>
        <fullName evidence="2">VanZ-like domain-containing protein</fullName>
    </recommendedName>
</protein>
<name>A0A1V4APF0_9BACT</name>
<sequence>MNIKINVHWIFKSILTIVYASFIYYESSQDTSSVPLPAYSDKLIHFMVFGFLCLMICWTFSSVTIGNKRIYKIILAIGITSLFGVSDEFHQFFTPHRSVDVFDWMADTAGAVAAGFLWLMITNKFHMKEKLLNVGTTSYQERE</sequence>
<evidence type="ECO:0000313" key="3">
    <source>
        <dbReference type="EMBL" id="OOP54998.1"/>
    </source>
</evidence>
<keyword evidence="1" id="KW-1133">Transmembrane helix</keyword>
<dbReference type="PANTHER" id="PTHR28008:SF1">
    <property type="entry name" value="DOMAIN PROTEIN, PUTATIVE (AFU_ORTHOLOGUE AFUA_3G10980)-RELATED"/>
    <property type="match status" value="1"/>
</dbReference>
<comment type="caution">
    <text evidence="3">The sequence shown here is derived from an EMBL/GenBank/DDBJ whole genome shotgun (WGS) entry which is preliminary data.</text>
</comment>
<keyword evidence="1" id="KW-0812">Transmembrane</keyword>
<dbReference type="EMBL" id="AYTS01000192">
    <property type="protein sequence ID" value="OOP54998.1"/>
    <property type="molecule type" value="Genomic_DNA"/>
</dbReference>
<dbReference type="Proteomes" id="UP000189681">
    <property type="component" value="Unassembled WGS sequence"/>
</dbReference>
<evidence type="ECO:0000313" key="4">
    <source>
        <dbReference type="Proteomes" id="UP000189681"/>
    </source>
</evidence>
<dbReference type="STRING" id="1004156.AYP45_17450"/>
<proteinExistence type="predicted"/>
<evidence type="ECO:0000259" key="2">
    <source>
        <dbReference type="Pfam" id="PF04892"/>
    </source>
</evidence>
<feature type="transmembrane region" description="Helical" evidence="1">
    <location>
        <begin position="70"/>
        <end position="86"/>
    </location>
</feature>
<dbReference type="NCBIfam" id="NF037970">
    <property type="entry name" value="vanZ_1"/>
    <property type="match status" value="1"/>
</dbReference>
<dbReference type="AlphaFoldDB" id="A0A1V4APF0"/>
<evidence type="ECO:0000256" key="1">
    <source>
        <dbReference type="SAM" id="Phobius"/>
    </source>
</evidence>
<feature type="transmembrane region" description="Helical" evidence="1">
    <location>
        <begin position="7"/>
        <end position="24"/>
    </location>
</feature>
<feature type="domain" description="VanZ-like" evidence="2">
    <location>
        <begin position="29"/>
        <end position="120"/>
    </location>
</feature>
<organism evidence="3 4">
    <name type="scientific">Candidatus Brocadia carolinensis</name>
    <dbReference type="NCBI Taxonomy" id="1004156"/>
    <lineage>
        <taxon>Bacteria</taxon>
        <taxon>Pseudomonadati</taxon>
        <taxon>Planctomycetota</taxon>
        <taxon>Candidatus Brocadiia</taxon>
        <taxon>Candidatus Brocadiales</taxon>
        <taxon>Candidatus Brocadiaceae</taxon>
        <taxon>Candidatus Brocadia</taxon>
    </lineage>
</organism>
<dbReference type="Pfam" id="PF04892">
    <property type="entry name" value="VanZ"/>
    <property type="match status" value="1"/>
</dbReference>
<reference evidence="3 4" key="1">
    <citation type="journal article" date="2017" name="Water Res.">
        <title>Discovery and metagenomic analysis of an anammox bacterial enrichment related to Candidatus "Brocadia caroliniensis" in a full-scale glycerol-fed nitritation-denitritation separate centrate treatment process.</title>
        <authorList>
            <person name="Park H."/>
            <person name="Brotto A.C."/>
            <person name="van Loosdrecht M.C."/>
            <person name="Chandran K."/>
        </authorList>
    </citation>
    <scope>NUCLEOTIDE SEQUENCE [LARGE SCALE GENOMIC DNA]</scope>
    <source>
        <strain evidence="3">26THWARD</strain>
    </source>
</reference>